<dbReference type="PANTHER" id="PTHR12268">
    <property type="entry name" value="E3 UBIQUITIN-PROTEIN LIGASE KCMF1"/>
    <property type="match status" value="1"/>
</dbReference>
<keyword evidence="6 8" id="KW-0863">Zinc-finger</keyword>
<evidence type="ECO:0000256" key="3">
    <source>
        <dbReference type="ARBA" id="ARBA00012483"/>
    </source>
</evidence>
<evidence type="ECO:0000313" key="12">
    <source>
        <dbReference type="Proteomes" id="UP001500889"/>
    </source>
</evidence>
<keyword evidence="12" id="KW-1185">Reference proteome</keyword>
<dbReference type="Proteomes" id="UP001500889">
    <property type="component" value="Chromosome A"/>
</dbReference>
<evidence type="ECO:0000256" key="7">
    <source>
        <dbReference type="ARBA" id="ARBA00022833"/>
    </source>
</evidence>
<sequence length="217" mass="24916">MEYHYNFECDGCGTVFIHNYRYKCLRCDRYHLCQTCYDNKVHTLHHNLGHPMQCLLDPDAKKLHFAGEPMPVLGAESFTCPLCGIMGHTDIELMKHAREKHREDWTLVICPLCAAMPSGDPDLLRNISEHFRTYHGSTAGILRNNPRNNVQSNELSEADIDDLTDAYTWPLHFTDAMRISNNYSPDLVPRPRLLVRFDSPEPPPGLSITELSDEENF</sequence>
<dbReference type="PANTHER" id="PTHR12268:SF13">
    <property type="entry name" value="E3 UBIQUITIN-PROTEIN LIGASE KCMF1"/>
    <property type="match status" value="1"/>
</dbReference>
<proteinExistence type="inferred from homology"/>
<dbReference type="InterPro" id="IPR050774">
    <property type="entry name" value="KCMF1/Dystrophin"/>
</dbReference>
<dbReference type="GO" id="GO:0008270">
    <property type="term" value="F:zinc ion binding"/>
    <property type="evidence" value="ECO:0007669"/>
    <property type="project" value="UniProtKB-KW"/>
</dbReference>
<evidence type="ECO:0000256" key="4">
    <source>
        <dbReference type="ARBA" id="ARBA00022679"/>
    </source>
</evidence>
<evidence type="ECO:0000256" key="2">
    <source>
        <dbReference type="ARBA" id="ARBA00010938"/>
    </source>
</evidence>
<dbReference type="GO" id="GO:0061630">
    <property type="term" value="F:ubiquitin protein ligase activity"/>
    <property type="evidence" value="ECO:0007669"/>
    <property type="project" value="UniProtKB-EC"/>
</dbReference>
<name>A0AAU9FZI3_DROMD</name>
<evidence type="ECO:0000259" key="10">
    <source>
        <dbReference type="PROSITE" id="PS50135"/>
    </source>
</evidence>
<dbReference type="PROSITE" id="PS50135">
    <property type="entry name" value="ZF_ZZ_2"/>
    <property type="match status" value="1"/>
</dbReference>
<reference evidence="11 12" key="1">
    <citation type="submission" date="2024-02" db="EMBL/GenBank/DDBJ databases">
        <title>A chromosome-level genome assembly of Drosophila madeirensis, a fruit fly species endemic to Madeira island.</title>
        <authorList>
            <person name="Tomihara K."/>
            <person name="Llopart A."/>
            <person name="Yamamoto D."/>
        </authorList>
    </citation>
    <scope>NUCLEOTIDE SEQUENCE [LARGE SCALE GENOMIC DNA]</scope>
    <source>
        <strain evidence="11 12">RF1</strain>
    </source>
</reference>
<evidence type="ECO:0000313" key="11">
    <source>
        <dbReference type="EMBL" id="BFG00770.1"/>
    </source>
</evidence>
<dbReference type="Pfam" id="PF05605">
    <property type="entry name" value="zf-Di19"/>
    <property type="match status" value="1"/>
</dbReference>
<dbReference type="SMART" id="SM00291">
    <property type="entry name" value="ZnF_ZZ"/>
    <property type="match status" value="1"/>
</dbReference>
<accession>A0AAU9FZI3</accession>
<organism evidence="11 12">
    <name type="scientific">Drosophila madeirensis</name>
    <name type="common">Fruit fly</name>
    <dbReference type="NCBI Taxonomy" id="30013"/>
    <lineage>
        <taxon>Eukaryota</taxon>
        <taxon>Metazoa</taxon>
        <taxon>Ecdysozoa</taxon>
        <taxon>Arthropoda</taxon>
        <taxon>Hexapoda</taxon>
        <taxon>Insecta</taxon>
        <taxon>Pterygota</taxon>
        <taxon>Neoptera</taxon>
        <taxon>Endopterygota</taxon>
        <taxon>Diptera</taxon>
        <taxon>Brachycera</taxon>
        <taxon>Muscomorpha</taxon>
        <taxon>Ephydroidea</taxon>
        <taxon>Drosophilidae</taxon>
        <taxon>Drosophila</taxon>
        <taxon>Sophophora</taxon>
    </lineage>
</organism>
<evidence type="ECO:0000256" key="8">
    <source>
        <dbReference type="PROSITE-ProRule" id="PRU00228"/>
    </source>
</evidence>
<dbReference type="Gene3D" id="3.30.60.90">
    <property type="match status" value="1"/>
</dbReference>
<dbReference type="InterPro" id="IPR043145">
    <property type="entry name" value="Znf_ZZ_sf"/>
</dbReference>
<feature type="region of interest" description="Disordered" evidence="9">
    <location>
        <begin position="195"/>
        <end position="217"/>
    </location>
</feature>
<dbReference type="EMBL" id="AP029266">
    <property type="protein sequence ID" value="BFG00770.1"/>
    <property type="molecule type" value="Genomic_DNA"/>
</dbReference>
<protein>
    <recommendedName>
        <fullName evidence="3">RING-type E3 ubiquitin transferase</fullName>
        <ecNumber evidence="3">2.3.2.27</ecNumber>
    </recommendedName>
</protein>
<dbReference type="InterPro" id="IPR000433">
    <property type="entry name" value="Znf_ZZ"/>
</dbReference>
<keyword evidence="7" id="KW-0862">Zinc</keyword>
<evidence type="ECO:0000256" key="5">
    <source>
        <dbReference type="ARBA" id="ARBA00022723"/>
    </source>
</evidence>
<keyword evidence="4" id="KW-0808">Transferase</keyword>
<gene>
    <name evidence="11" type="ORF">DMAD_00692</name>
</gene>
<comment type="similarity">
    <text evidence="2">Belongs to the KCMF1 family.</text>
</comment>
<feature type="domain" description="ZZ-type" evidence="10">
    <location>
        <begin position="4"/>
        <end position="60"/>
    </location>
</feature>
<dbReference type="GO" id="GO:0099536">
    <property type="term" value="P:synaptic signaling"/>
    <property type="evidence" value="ECO:0007669"/>
    <property type="project" value="TreeGrafter"/>
</dbReference>
<evidence type="ECO:0000256" key="6">
    <source>
        <dbReference type="ARBA" id="ARBA00022771"/>
    </source>
</evidence>
<dbReference type="GO" id="GO:0045202">
    <property type="term" value="C:synapse"/>
    <property type="evidence" value="ECO:0007669"/>
    <property type="project" value="GOC"/>
</dbReference>
<dbReference type="GO" id="GO:0005886">
    <property type="term" value="C:plasma membrane"/>
    <property type="evidence" value="ECO:0007669"/>
    <property type="project" value="TreeGrafter"/>
</dbReference>
<comment type="catalytic activity">
    <reaction evidence="1">
        <text>S-ubiquitinyl-[E2 ubiquitin-conjugating enzyme]-L-cysteine + [acceptor protein]-L-lysine = [E2 ubiquitin-conjugating enzyme]-L-cysteine + N(6)-ubiquitinyl-[acceptor protein]-L-lysine.</text>
        <dbReference type="EC" id="2.3.2.27"/>
    </reaction>
</comment>
<dbReference type="EC" id="2.3.2.27" evidence="3"/>
<dbReference type="GO" id="GO:0010646">
    <property type="term" value="P:regulation of cell communication"/>
    <property type="evidence" value="ECO:0007669"/>
    <property type="project" value="UniProtKB-ARBA"/>
</dbReference>
<keyword evidence="5" id="KW-0479">Metal-binding</keyword>
<evidence type="ECO:0000256" key="1">
    <source>
        <dbReference type="ARBA" id="ARBA00000900"/>
    </source>
</evidence>
<dbReference type="SUPFAM" id="SSF57850">
    <property type="entry name" value="RING/U-box"/>
    <property type="match status" value="1"/>
</dbReference>
<dbReference type="AlphaFoldDB" id="A0AAU9FZI3"/>
<evidence type="ECO:0000256" key="9">
    <source>
        <dbReference type="SAM" id="MobiDB-lite"/>
    </source>
</evidence>
<dbReference type="GO" id="GO:0023051">
    <property type="term" value="P:regulation of signaling"/>
    <property type="evidence" value="ECO:0007669"/>
    <property type="project" value="UniProtKB-ARBA"/>
</dbReference>
<dbReference type="CDD" id="cd02338">
    <property type="entry name" value="ZZ_PCMF_like"/>
    <property type="match status" value="1"/>
</dbReference>
<dbReference type="InterPro" id="IPR008598">
    <property type="entry name" value="Di19_Zn-bd"/>
</dbReference>
<dbReference type="Pfam" id="PF00569">
    <property type="entry name" value="ZZ"/>
    <property type="match status" value="1"/>
</dbReference>